<organism evidence="1 2">
    <name type="scientific">Ceratopteris richardii</name>
    <name type="common">Triangle waterfern</name>
    <dbReference type="NCBI Taxonomy" id="49495"/>
    <lineage>
        <taxon>Eukaryota</taxon>
        <taxon>Viridiplantae</taxon>
        <taxon>Streptophyta</taxon>
        <taxon>Embryophyta</taxon>
        <taxon>Tracheophyta</taxon>
        <taxon>Polypodiopsida</taxon>
        <taxon>Polypodiidae</taxon>
        <taxon>Polypodiales</taxon>
        <taxon>Pteridineae</taxon>
        <taxon>Pteridaceae</taxon>
        <taxon>Parkerioideae</taxon>
        <taxon>Ceratopteris</taxon>
    </lineage>
</organism>
<evidence type="ECO:0000313" key="1">
    <source>
        <dbReference type="EMBL" id="KAH7415079.1"/>
    </source>
</evidence>
<evidence type="ECO:0000313" key="2">
    <source>
        <dbReference type="Proteomes" id="UP000825935"/>
    </source>
</evidence>
<dbReference type="EMBL" id="CM035419">
    <property type="protein sequence ID" value="KAH7415079.1"/>
    <property type="molecule type" value="Genomic_DNA"/>
</dbReference>
<name>A0A8T2T800_CERRI</name>
<protein>
    <submittedName>
        <fullName evidence="1">Uncharacterized protein</fullName>
    </submittedName>
</protein>
<proteinExistence type="predicted"/>
<accession>A0A8T2T800</accession>
<sequence length="87" mass="10329">MTASPFRGEIWNCNGALWICPNHLEGFLEAHDFICITKTHERPNRGLPYSQGMSCGRDEEPHLMWVRIKERWIYIIICYFPPWGFLM</sequence>
<dbReference type="Proteomes" id="UP000825935">
    <property type="component" value="Chromosome 14"/>
</dbReference>
<reference evidence="1" key="1">
    <citation type="submission" date="2021-08" db="EMBL/GenBank/DDBJ databases">
        <title>WGS assembly of Ceratopteris richardii.</title>
        <authorList>
            <person name="Marchant D.B."/>
            <person name="Chen G."/>
            <person name="Jenkins J."/>
            <person name="Shu S."/>
            <person name="Leebens-Mack J."/>
            <person name="Grimwood J."/>
            <person name="Schmutz J."/>
            <person name="Soltis P."/>
            <person name="Soltis D."/>
            <person name="Chen Z.-H."/>
        </authorList>
    </citation>
    <scope>NUCLEOTIDE SEQUENCE</scope>
    <source>
        <strain evidence="1">Whitten #5841</strain>
        <tissue evidence="1">Leaf</tissue>
    </source>
</reference>
<comment type="caution">
    <text evidence="1">The sequence shown here is derived from an EMBL/GenBank/DDBJ whole genome shotgun (WGS) entry which is preliminary data.</text>
</comment>
<dbReference type="AlphaFoldDB" id="A0A8T2T800"/>
<keyword evidence="2" id="KW-1185">Reference proteome</keyword>
<gene>
    <name evidence="1" type="ORF">KP509_14G026300</name>
</gene>